<name>A0ABN9QIW3_9DINO</name>
<feature type="transmembrane region" description="Helical" evidence="2">
    <location>
        <begin position="184"/>
        <end position="203"/>
    </location>
</feature>
<feature type="transmembrane region" description="Helical" evidence="2">
    <location>
        <begin position="405"/>
        <end position="425"/>
    </location>
</feature>
<feature type="transmembrane region" description="Helical" evidence="2">
    <location>
        <begin position="116"/>
        <end position="134"/>
    </location>
</feature>
<organism evidence="3 4">
    <name type="scientific">Prorocentrum cordatum</name>
    <dbReference type="NCBI Taxonomy" id="2364126"/>
    <lineage>
        <taxon>Eukaryota</taxon>
        <taxon>Sar</taxon>
        <taxon>Alveolata</taxon>
        <taxon>Dinophyceae</taxon>
        <taxon>Prorocentrales</taxon>
        <taxon>Prorocentraceae</taxon>
        <taxon>Prorocentrum</taxon>
    </lineage>
</organism>
<feature type="transmembrane region" description="Helical" evidence="2">
    <location>
        <begin position="445"/>
        <end position="463"/>
    </location>
</feature>
<dbReference type="Pfam" id="PF12159">
    <property type="entry name" value="DUF3593"/>
    <property type="match status" value="1"/>
</dbReference>
<protein>
    <submittedName>
        <fullName evidence="3">Uncharacterized protein</fullName>
    </submittedName>
</protein>
<accession>A0ABN9QIW3</accession>
<feature type="region of interest" description="Disordered" evidence="1">
    <location>
        <begin position="377"/>
        <end position="398"/>
    </location>
</feature>
<feature type="transmembrane region" description="Helical" evidence="2">
    <location>
        <begin position="269"/>
        <end position="288"/>
    </location>
</feature>
<keyword evidence="2" id="KW-0812">Transmembrane</keyword>
<feature type="transmembrane region" description="Helical" evidence="2">
    <location>
        <begin position="141"/>
        <end position="164"/>
    </location>
</feature>
<gene>
    <name evidence="3" type="ORF">PCOR1329_LOCUS12358</name>
</gene>
<reference evidence="3" key="1">
    <citation type="submission" date="2023-10" db="EMBL/GenBank/DDBJ databases">
        <authorList>
            <person name="Chen Y."/>
            <person name="Shah S."/>
            <person name="Dougan E. K."/>
            <person name="Thang M."/>
            <person name="Chan C."/>
        </authorList>
    </citation>
    <scope>NUCLEOTIDE SEQUENCE [LARGE SCALE GENOMIC DNA]</scope>
</reference>
<feature type="transmembrane region" description="Helical" evidence="2">
    <location>
        <begin position="300"/>
        <end position="320"/>
    </location>
</feature>
<dbReference type="Proteomes" id="UP001189429">
    <property type="component" value="Unassembled WGS sequence"/>
</dbReference>
<feature type="transmembrane region" description="Helical" evidence="2">
    <location>
        <begin position="326"/>
        <end position="347"/>
    </location>
</feature>
<dbReference type="InterPro" id="IPR021995">
    <property type="entry name" value="DUF3593"/>
</dbReference>
<feature type="transmembrane region" description="Helical" evidence="2">
    <location>
        <begin position="569"/>
        <end position="586"/>
    </location>
</feature>
<keyword evidence="2" id="KW-1133">Transmembrane helix</keyword>
<sequence length="624" mass="65535">MAAGRRRARPARLLRACCGAAAAWLLAPVALGGAAAFAHAAAPGRLLGRGAWPAGEYEVGGVPKLGRRLSRSARQAFDLAAGQDIASHMDPAQAGGLFDTSLLASFSDQLGNINGVLFQWSLLPYLCFIYFLGYRGNNTPPLVLFGFAFLLTFVICTIPSGIISKSTYGLILADSDWIHGTAESLLTCTNIMIVLGFRSALAGDKDLVDNSAVKNVAIAWLAAVIFFLASGVGLWGFQAHTPFLAGLGALDVGSLAAEPVNALSVPNWIVHWSTVFEFLFAMTLAWRYADASGNPRWKGLTWGMLPSSISSVCALTFHVFYNQIPWILTAQALFTFVGNTTLGIAAFRIAVSNGWTVSELDPRPALGKAWGNITGGKDGSSDLDVDEQKPSFDPSRISTLSPEELTPGPLLVLEGVLLTVLFAYGTKYGELAFGSTVWQSPDSSAAAAAVILLPVSLVFYSIYSRSPDIQSGQLPPLAFSGALTPAAATSSNTSATSSTKLEVAADGTATEKSGGLSFEDVKKYGVAGTVAYVLTELAFWAVAAPVASYSLYSTTGHWPDLLTNNEDRAAVAAFIFAGANIARAFVPIRLGAALALAPWVDENIVSKFGGAGPESSPGAGRRES</sequence>
<keyword evidence="4" id="KW-1185">Reference proteome</keyword>
<evidence type="ECO:0000256" key="2">
    <source>
        <dbReference type="SAM" id="Phobius"/>
    </source>
</evidence>
<evidence type="ECO:0000256" key="1">
    <source>
        <dbReference type="SAM" id="MobiDB-lite"/>
    </source>
</evidence>
<evidence type="ECO:0000313" key="4">
    <source>
        <dbReference type="Proteomes" id="UP001189429"/>
    </source>
</evidence>
<dbReference type="PANTHER" id="PTHR35473">
    <property type="entry name" value="1-ACYL-SN-GLYCEROL-3-PHOSPHATE ACYLTRANSFERASE"/>
    <property type="match status" value="1"/>
</dbReference>
<feature type="transmembrane region" description="Helical" evidence="2">
    <location>
        <begin position="530"/>
        <end position="549"/>
    </location>
</feature>
<dbReference type="EMBL" id="CAUYUJ010003603">
    <property type="protein sequence ID" value="CAK0805978.1"/>
    <property type="molecule type" value="Genomic_DNA"/>
</dbReference>
<evidence type="ECO:0000313" key="3">
    <source>
        <dbReference type="EMBL" id="CAK0805978.1"/>
    </source>
</evidence>
<feature type="transmembrane region" description="Helical" evidence="2">
    <location>
        <begin position="215"/>
        <end position="237"/>
    </location>
</feature>
<dbReference type="Pfam" id="PF10693">
    <property type="entry name" value="DUF2499"/>
    <property type="match status" value="1"/>
</dbReference>
<proteinExistence type="predicted"/>
<dbReference type="PANTHER" id="PTHR35473:SF3">
    <property type="entry name" value="1-ACYL-SN-GLYCEROL-3-PHOSPHATE ACYLTRANSFERASE"/>
    <property type="match status" value="1"/>
</dbReference>
<dbReference type="InterPro" id="IPR019634">
    <property type="entry name" value="Uncharacterised_Ycf49"/>
</dbReference>
<keyword evidence="2" id="KW-0472">Membrane</keyword>
<comment type="caution">
    <text evidence="3">The sequence shown here is derived from an EMBL/GenBank/DDBJ whole genome shotgun (WGS) entry which is preliminary data.</text>
</comment>